<proteinExistence type="inferred from homology"/>
<dbReference type="Pfam" id="PF06276">
    <property type="entry name" value="FhuF"/>
    <property type="match status" value="1"/>
</dbReference>
<dbReference type="Pfam" id="PF04183">
    <property type="entry name" value="IucA_IucC"/>
    <property type="match status" value="1"/>
</dbReference>
<evidence type="ECO:0000256" key="3">
    <source>
        <dbReference type="SAM" id="MobiDB-lite"/>
    </source>
</evidence>
<name>A0A9D1UTH8_9MICC</name>
<dbReference type="PANTHER" id="PTHR34384:SF6">
    <property type="entry name" value="STAPHYLOFERRIN B SYNTHASE"/>
    <property type="match status" value="1"/>
</dbReference>
<evidence type="ECO:0000256" key="2">
    <source>
        <dbReference type="ARBA" id="ARBA00007832"/>
    </source>
</evidence>
<organism evidence="5 6">
    <name type="scientific">Candidatus Nesterenkonia stercoripullorum</name>
    <dbReference type="NCBI Taxonomy" id="2838701"/>
    <lineage>
        <taxon>Bacteria</taxon>
        <taxon>Bacillati</taxon>
        <taxon>Actinomycetota</taxon>
        <taxon>Actinomycetes</taxon>
        <taxon>Micrococcales</taxon>
        <taxon>Micrococcaceae</taxon>
        <taxon>Nesterenkonia</taxon>
    </lineage>
</organism>
<dbReference type="PANTHER" id="PTHR34384">
    <property type="entry name" value="L-2,3-DIAMINOPROPANOATE--CITRATE LIGASE"/>
    <property type="match status" value="1"/>
</dbReference>
<keyword evidence="5" id="KW-0012">Acyltransferase</keyword>
<dbReference type="GO" id="GO:0016747">
    <property type="term" value="F:acyltransferase activity, transferring groups other than amino-acyl groups"/>
    <property type="evidence" value="ECO:0007669"/>
    <property type="project" value="InterPro"/>
</dbReference>
<dbReference type="GO" id="GO:0019290">
    <property type="term" value="P:siderophore biosynthetic process"/>
    <property type="evidence" value="ECO:0007669"/>
    <property type="project" value="InterPro"/>
</dbReference>
<dbReference type="Gene3D" id="6.10.250.3370">
    <property type="match status" value="1"/>
</dbReference>
<evidence type="ECO:0000256" key="1">
    <source>
        <dbReference type="ARBA" id="ARBA00004924"/>
    </source>
</evidence>
<dbReference type="Gene3D" id="1.10.510.40">
    <property type="match status" value="1"/>
</dbReference>
<protein>
    <submittedName>
        <fullName evidence="5">GNAT family N-acetyltransferase</fullName>
        <ecNumber evidence="5">2.3.1.-</ecNumber>
    </submittedName>
</protein>
<comment type="similarity">
    <text evidence="2">Belongs to the IucA/IucC family.</text>
</comment>
<dbReference type="InterPro" id="IPR037455">
    <property type="entry name" value="LucA/IucC-like"/>
</dbReference>
<comment type="pathway">
    <text evidence="1">Siderophore biosynthesis.</text>
</comment>
<dbReference type="GO" id="GO:0016881">
    <property type="term" value="F:acid-amino acid ligase activity"/>
    <property type="evidence" value="ECO:0007669"/>
    <property type="project" value="UniProtKB-ARBA"/>
</dbReference>
<evidence type="ECO:0000313" key="5">
    <source>
        <dbReference type="EMBL" id="HIX00142.1"/>
    </source>
</evidence>
<comment type="caution">
    <text evidence="5">The sequence shown here is derived from an EMBL/GenBank/DDBJ whole genome shotgun (WGS) entry which is preliminary data.</text>
</comment>
<dbReference type="EC" id="2.3.1.-" evidence="5"/>
<evidence type="ECO:0000259" key="4">
    <source>
        <dbReference type="PROSITE" id="PS51186"/>
    </source>
</evidence>
<dbReference type="InterPro" id="IPR016181">
    <property type="entry name" value="Acyl_CoA_acyltransferase"/>
</dbReference>
<reference evidence="5" key="2">
    <citation type="submission" date="2021-04" db="EMBL/GenBank/DDBJ databases">
        <authorList>
            <person name="Gilroy R."/>
        </authorList>
    </citation>
    <scope>NUCLEOTIDE SEQUENCE</scope>
    <source>
        <strain evidence="5">ChiHejej3B27-3195</strain>
    </source>
</reference>
<dbReference type="EMBL" id="DXGD01000310">
    <property type="protein sequence ID" value="HIX00142.1"/>
    <property type="molecule type" value="Genomic_DNA"/>
</dbReference>
<feature type="compositionally biased region" description="Low complexity" evidence="3">
    <location>
        <begin position="1"/>
        <end position="25"/>
    </location>
</feature>
<gene>
    <name evidence="5" type="ORF">H9871_08355</name>
</gene>
<dbReference type="AlphaFoldDB" id="A0A9D1UTH8"/>
<feature type="domain" description="N-acetyltransferase" evidence="4">
    <location>
        <begin position="34"/>
        <end position="203"/>
    </location>
</feature>
<sequence length="842" mass="92631">MSLSTPTNPSTPTTPSTSTPLSTPTAPALKSRDIVFRPVHEADAALLGSWWRHPASTFWQMQQISDDAAQQYLRDIRADEALGGWVAEWDGRVLAYVETYDPAAAVLVDVFDARPGDIGMHVLIEPAPEDPRRRLTGLTSAVMRAVVRHCIDRLGAARIVVEPDVENTAIAVKNAEVGFRVLSEVELADKTAALSVLEAHRAPGPEPDADSQPDAAPQAPAHAARGHTAHLNTAHFDTAHFDTGHLRPEYMEPAQRHLVAKAISEFFHERLLDAEPVSVDGTGAEVWEFTTDGGARYQFQAGLLPLRHLVIEEPTLVRLSPAGEQLRLDVQELVVELSGALGIPDHLMGTYLEELASTAASGAYKQFRGGPSAAQLARGRRDLDVAGDFQHTESAMTEGHPCFLASNGRIGFGVEDYLAYAPETGRRFRYQWYAARREDAHLALTPDRSEAGHWEEELSPATLEGFEQVVRGRGEDPADYLWVPVHPWQHDHRLSVSFAPDIARGDLIPLGAAGERYRPQQSIRTAFNADTPERSYIKTSLSIQNMGFLRGLSPEYMRKTPAINAWAADVVRSDEGLQSLGFDVLREHAAVGYTGDAYHDVAARSAQQKMIAALWRESPLGRAGEGERLMTLAALLHQDAEGGSVLAELIDRSGVDATSWVRELLVAYVAPVLRCLEVHELAFMAHGENIILRLREGRVVGAFMKDIGEEAAVIGERAIPQDISRIRHRIDDAEAAQLIFTDIVDGVLRHLQTVLHRSGVLPPQRLWSVLSEVIADHRASPRERRRAMDLAVPSFAHSCLNRLQLRNTLEMVDIGNASESMIHVAELENPLRSRSLDLQGAR</sequence>
<dbReference type="InterPro" id="IPR022770">
    <property type="entry name" value="IucA/IucC-like_C"/>
</dbReference>
<dbReference type="Pfam" id="PF13523">
    <property type="entry name" value="Acetyltransf_8"/>
    <property type="match status" value="1"/>
</dbReference>
<accession>A0A9D1UTH8</accession>
<reference evidence="5" key="1">
    <citation type="journal article" date="2021" name="PeerJ">
        <title>Extensive microbial diversity within the chicken gut microbiome revealed by metagenomics and culture.</title>
        <authorList>
            <person name="Gilroy R."/>
            <person name="Ravi A."/>
            <person name="Getino M."/>
            <person name="Pursley I."/>
            <person name="Horton D.L."/>
            <person name="Alikhan N.F."/>
            <person name="Baker D."/>
            <person name="Gharbi K."/>
            <person name="Hall N."/>
            <person name="Watson M."/>
            <person name="Adriaenssens E.M."/>
            <person name="Foster-Nyarko E."/>
            <person name="Jarju S."/>
            <person name="Secka A."/>
            <person name="Antonio M."/>
            <person name="Oren A."/>
            <person name="Chaudhuri R.R."/>
            <person name="La Ragione R."/>
            <person name="Hildebrand F."/>
            <person name="Pallen M.J."/>
        </authorList>
    </citation>
    <scope>NUCLEOTIDE SEQUENCE</scope>
    <source>
        <strain evidence="5">ChiHejej3B27-3195</strain>
    </source>
</reference>
<dbReference type="InterPro" id="IPR000182">
    <property type="entry name" value="GNAT_dom"/>
</dbReference>
<dbReference type="Proteomes" id="UP000824151">
    <property type="component" value="Unassembled WGS sequence"/>
</dbReference>
<dbReference type="Gene3D" id="3.30.310.280">
    <property type="match status" value="1"/>
</dbReference>
<dbReference type="Gene3D" id="3.40.630.30">
    <property type="match status" value="1"/>
</dbReference>
<keyword evidence="5" id="KW-0808">Transferase</keyword>
<feature type="region of interest" description="Disordered" evidence="3">
    <location>
        <begin position="201"/>
        <end position="226"/>
    </location>
</feature>
<feature type="region of interest" description="Disordered" evidence="3">
    <location>
        <begin position="1"/>
        <end position="26"/>
    </location>
</feature>
<dbReference type="SUPFAM" id="SSF55729">
    <property type="entry name" value="Acyl-CoA N-acyltransferases (Nat)"/>
    <property type="match status" value="1"/>
</dbReference>
<dbReference type="PROSITE" id="PS51186">
    <property type="entry name" value="GNAT"/>
    <property type="match status" value="1"/>
</dbReference>
<evidence type="ECO:0000313" key="6">
    <source>
        <dbReference type="Proteomes" id="UP000824151"/>
    </source>
</evidence>
<dbReference type="InterPro" id="IPR007310">
    <property type="entry name" value="Aerobactin_biosyn_IucA/IucC_N"/>
</dbReference>
<feature type="compositionally biased region" description="Low complexity" evidence="3">
    <location>
        <begin position="210"/>
        <end position="223"/>
    </location>
</feature>